<dbReference type="EnsemblMetazoa" id="ACHR014411-RA">
    <property type="protein sequence ID" value="ACHR014411-PA"/>
    <property type="gene ID" value="ACHR014411"/>
</dbReference>
<protein>
    <submittedName>
        <fullName evidence="1">Uncharacterized protein</fullName>
    </submittedName>
</protein>
<dbReference type="VEuPathDB" id="VectorBase:ACHR014411"/>
<keyword evidence="2" id="KW-1185">Reference proteome</keyword>
<dbReference type="AlphaFoldDB" id="A0A182KJ07"/>
<organism evidence="1 2">
    <name type="scientific">Anopheles christyi</name>
    <dbReference type="NCBI Taxonomy" id="43041"/>
    <lineage>
        <taxon>Eukaryota</taxon>
        <taxon>Metazoa</taxon>
        <taxon>Ecdysozoa</taxon>
        <taxon>Arthropoda</taxon>
        <taxon>Hexapoda</taxon>
        <taxon>Insecta</taxon>
        <taxon>Pterygota</taxon>
        <taxon>Neoptera</taxon>
        <taxon>Endopterygota</taxon>
        <taxon>Diptera</taxon>
        <taxon>Nematocera</taxon>
        <taxon>Culicoidea</taxon>
        <taxon>Culicidae</taxon>
        <taxon>Anophelinae</taxon>
        <taxon>Anopheles</taxon>
    </lineage>
</organism>
<evidence type="ECO:0000313" key="2">
    <source>
        <dbReference type="Proteomes" id="UP000075881"/>
    </source>
</evidence>
<sequence length="93" mass="10998">MLLGLFALRLAEKDVNLFAGLTLLVLLHRLPLTIFGRRLLQLRQPSVIERVSVRVQLFAFKLLRQCCRDNDSHRCHQYRKLHFDTLMDGRRVQ</sequence>
<dbReference type="Proteomes" id="UP000075881">
    <property type="component" value="Unassembled WGS sequence"/>
</dbReference>
<accession>A0A182KJ07</accession>
<name>A0A182KJ07_9DIPT</name>
<reference evidence="2" key="1">
    <citation type="submission" date="2013-03" db="EMBL/GenBank/DDBJ databases">
        <title>The Genome Sequence of Anopheles christyi ACHKN1017.</title>
        <authorList>
            <consortium name="The Broad Institute Genomics Platform"/>
            <person name="Neafsey D.E."/>
            <person name="Besansky N."/>
            <person name="Walker B."/>
            <person name="Young S.K."/>
            <person name="Zeng Q."/>
            <person name="Gargeya S."/>
            <person name="Fitzgerald M."/>
            <person name="Haas B."/>
            <person name="Abouelleil A."/>
            <person name="Allen A.W."/>
            <person name="Alvarado L."/>
            <person name="Arachchi H.M."/>
            <person name="Berlin A.M."/>
            <person name="Chapman S.B."/>
            <person name="Gainer-Dewar J."/>
            <person name="Goldberg J."/>
            <person name="Griggs A."/>
            <person name="Gujja S."/>
            <person name="Hansen M."/>
            <person name="Howarth C."/>
            <person name="Imamovic A."/>
            <person name="Ireland A."/>
            <person name="Larimer J."/>
            <person name="McCowan C."/>
            <person name="Murphy C."/>
            <person name="Pearson M."/>
            <person name="Poon T.W."/>
            <person name="Priest M."/>
            <person name="Roberts A."/>
            <person name="Saif S."/>
            <person name="Shea T."/>
            <person name="Sisk P."/>
            <person name="Sykes S."/>
            <person name="Wortman J."/>
            <person name="Nusbaum C."/>
            <person name="Birren B."/>
        </authorList>
    </citation>
    <scope>NUCLEOTIDE SEQUENCE [LARGE SCALE GENOMIC DNA]</scope>
    <source>
        <strain evidence="2">ACHKN1017</strain>
    </source>
</reference>
<evidence type="ECO:0000313" key="1">
    <source>
        <dbReference type="EnsemblMetazoa" id="ACHR014411-PA"/>
    </source>
</evidence>
<proteinExistence type="predicted"/>
<reference evidence="1" key="2">
    <citation type="submission" date="2020-05" db="UniProtKB">
        <authorList>
            <consortium name="EnsemblMetazoa"/>
        </authorList>
    </citation>
    <scope>IDENTIFICATION</scope>
    <source>
        <strain evidence="1">ACHKN1017</strain>
    </source>
</reference>